<dbReference type="InterPro" id="IPR024524">
    <property type="entry name" value="DUF3800"/>
</dbReference>
<proteinExistence type="predicted"/>
<comment type="caution">
    <text evidence="1">The sequence shown here is derived from an EMBL/GenBank/DDBJ whole genome shotgun (WGS) entry which is preliminary data.</text>
</comment>
<dbReference type="Pfam" id="PF12686">
    <property type="entry name" value="DUF3800"/>
    <property type="match status" value="1"/>
</dbReference>
<dbReference type="Proteomes" id="UP000092668">
    <property type="component" value="Unassembled WGS sequence"/>
</dbReference>
<evidence type="ECO:0000313" key="2">
    <source>
        <dbReference type="Proteomes" id="UP000092668"/>
    </source>
</evidence>
<sequence length="251" mass="28491">MEFAYVDESGDTGAAGTRTFTLGCVLVPVDDWFARFDQLVTMRREIRDAYLLPMRQEAKANQLVGVKKIYRELGLGDGQVRDIYQRHMRAAAQIASGVFAIVIRKDLLAKPDLDVFDMSWRYLLERLRKRTEESGTPIMVIHDIGQDDAIRKLVRRFRRLTWTAAGARVSAPLIIEDPVPRDSQHSYFIQLADLAAYAASARALPRTGRTTTICNDEMWQLLKPVHVTRVSQRGDGLYVFPTNERGPLRGP</sequence>
<protein>
    <recommendedName>
        <fullName evidence="3">DUF3800 domain-containing protein</fullName>
    </recommendedName>
</protein>
<reference evidence="1 2" key="1">
    <citation type="submission" date="2015-06" db="EMBL/GenBank/DDBJ databases">
        <title>Genome sequence of Mycobacterium kumamotonense strain Roo.</title>
        <authorList>
            <person name="Greninger A.L."/>
            <person name="Cunningham G."/>
            <person name="Miller S."/>
        </authorList>
    </citation>
    <scope>NUCLEOTIDE SEQUENCE [LARGE SCALE GENOMIC DNA]</scope>
    <source>
        <strain evidence="1 2">Roo</strain>
    </source>
</reference>
<dbReference type="EMBL" id="LFOE01000011">
    <property type="protein sequence ID" value="OBY31842.1"/>
    <property type="molecule type" value="Genomic_DNA"/>
</dbReference>
<name>A0A1B8SGG9_9MYCO</name>
<dbReference type="AlphaFoldDB" id="A0A1B8SGG9"/>
<organism evidence="1 2">
    <name type="scientific">Mycolicibacter kumamotonensis</name>
    <dbReference type="NCBI Taxonomy" id="354243"/>
    <lineage>
        <taxon>Bacteria</taxon>
        <taxon>Bacillati</taxon>
        <taxon>Actinomycetota</taxon>
        <taxon>Actinomycetes</taxon>
        <taxon>Mycobacteriales</taxon>
        <taxon>Mycobacteriaceae</taxon>
        <taxon>Mycolicibacter</taxon>
    </lineage>
</organism>
<dbReference type="RefSeq" id="WP_065288070.1">
    <property type="nucleotide sequence ID" value="NZ_LFOE01000011.1"/>
</dbReference>
<keyword evidence="2" id="KW-1185">Reference proteome</keyword>
<gene>
    <name evidence="1" type="ORF">ACT18_10035</name>
</gene>
<dbReference type="STRING" id="354243.BST28_13880"/>
<dbReference type="OrthoDB" id="5015389at2"/>
<evidence type="ECO:0000313" key="1">
    <source>
        <dbReference type="EMBL" id="OBY31842.1"/>
    </source>
</evidence>
<evidence type="ECO:0008006" key="3">
    <source>
        <dbReference type="Google" id="ProtNLM"/>
    </source>
</evidence>
<accession>A0A1B8SGG9</accession>